<dbReference type="Gene3D" id="1.20.120.450">
    <property type="entry name" value="dinb family like domain"/>
    <property type="match status" value="1"/>
</dbReference>
<dbReference type="AlphaFoldDB" id="A0A938B265"/>
<feature type="non-terminal residue" evidence="2">
    <location>
        <position position="117"/>
    </location>
</feature>
<reference evidence="2" key="1">
    <citation type="submission" date="2019-03" db="EMBL/GenBank/DDBJ databases">
        <title>Lake Tanganyika Metagenome-Assembled Genomes (MAGs).</title>
        <authorList>
            <person name="Tran P."/>
        </authorList>
    </citation>
    <scope>NUCLEOTIDE SEQUENCE</scope>
    <source>
        <strain evidence="2">K_DeepCast_65m_m2_066</strain>
    </source>
</reference>
<dbReference type="SUPFAM" id="SSF109854">
    <property type="entry name" value="DinB/YfiT-like putative metalloenzymes"/>
    <property type="match status" value="1"/>
</dbReference>
<organism evidence="2 3">
    <name type="scientific">Tectimicrobiota bacterium</name>
    <dbReference type="NCBI Taxonomy" id="2528274"/>
    <lineage>
        <taxon>Bacteria</taxon>
        <taxon>Pseudomonadati</taxon>
        <taxon>Nitrospinota/Tectimicrobiota group</taxon>
        <taxon>Candidatus Tectimicrobiota</taxon>
    </lineage>
</organism>
<dbReference type="Pfam" id="PF12867">
    <property type="entry name" value="DinB_2"/>
    <property type="match status" value="1"/>
</dbReference>
<comment type="caution">
    <text evidence="2">The sequence shown here is derived from an EMBL/GenBank/DDBJ whole genome shotgun (WGS) entry which is preliminary data.</text>
</comment>
<evidence type="ECO:0000313" key="3">
    <source>
        <dbReference type="Proteomes" id="UP000712673"/>
    </source>
</evidence>
<evidence type="ECO:0000313" key="2">
    <source>
        <dbReference type="EMBL" id="MBM3223679.1"/>
    </source>
</evidence>
<dbReference type="InterPro" id="IPR034660">
    <property type="entry name" value="DinB/YfiT-like"/>
</dbReference>
<dbReference type="EMBL" id="VGLS01000180">
    <property type="protein sequence ID" value="MBM3223679.1"/>
    <property type="molecule type" value="Genomic_DNA"/>
</dbReference>
<protein>
    <submittedName>
        <fullName evidence="2">DinB family protein</fullName>
    </submittedName>
</protein>
<gene>
    <name evidence="2" type="ORF">FJZ47_07765</name>
</gene>
<evidence type="ECO:0000259" key="1">
    <source>
        <dbReference type="Pfam" id="PF12867"/>
    </source>
</evidence>
<proteinExistence type="predicted"/>
<dbReference type="Proteomes" id="UP000712673">
    <property type="component" value="Unassembled WGS sequence"/>
</dbReference>
<accession>A0A938B265</accession>
<name>A0A938B265_UNCTE</name>
<dbReference type="InterPro" id="IPR024775">
    <property type="entry name" value="DinB-like"/>
</dbReference>
<feature type="domain" description="DinB-like" evidence="1">
    <location>
        <begin position="11"/>
        <end position="115"/>
    </location>
</feature>
<sequence length="117" mass="13426">MELITFIEQTLDECKRRLYRTLQGLTPAELTWSPGPEANSITFMVWHVARVEDRWLHRFAQDTTEVWQREGWAQRLGLPEHGTGVGYSAAQVASFPNPDMPAILAYFDAVRQATLTY</sequence>